<dbReference type="Pfam" id="PF00069">
    <property type="entry name" value="Pkinase"/>
    <property type="match status" value="1"/>
</dbReference>
<dbReference type="PROSITE" id="PS00109">
    <property type="entry name" value="PROTEIN_KINASE_TYR"/>
    <property type="match status" value="1"/>
</dbReference>
<reference evidence="3 4" key="1">
    <citation type="submission" date="2019-04" db="EMBL/GenBank/DDBJ databases">
        <title>Whole genome sequencing of Brevibacillus sp. TGS2-1.</title>
        <authorList>
            <person name="Choi A."/>
        </authorList>
    </citation>
    <scope>NUCLEOTIDE SEQUENCE [LARGE SCALE GENOMIC DNA]</scope>
    <source>
        <strain evidence="3 4">TGS2-1</strain>
    </source>
</reference>
<organism evidence="3 4">
    <name type="scientific">Brevibacillus antibioticus</name>
    <dbReference type="NCBI Taxonomy" id="2570228"/>
    <lineage>
        <taxon>Bacteria</taxon>
        <taxon>Bacillati</taxon>
        <taxon>Bacillota</taxon>
        <taxon>Bacilli</taxon>
        <taxon>Bacillales</taxon>
        <taxon>Paenibacillaceae</taxon>
        <taxon>Brevibacillus</taxon>
    </lineage>
</organism>
<dbReference type="SUPFAM" id="SSF56112">
    <property type="entry name" value="Protein kinase-like (PK-like)"/>
    <property type="match status" value="1"/>
</dbReference>
<dbReference type="InterPro" id="IPR011009">
    <property type="entry name" value="Kinase-like_dom_sf"/>
</dbReference>
<gene>
    <name evidence="3" type="ORF">E8L90_04785</name>
</gene>
<dbReference type="PROSITE" id="PS00107">
    <property type="entry name" value="PROTEIN_KINASE_ATP"/>
    <property type="match status" value="1"/>
</dbReference>
<keyword evidence="3" id="KW-0418">Kinase</keyword>
<sequence length="414" mass="47838">MYYTNGGISIPTDQARFLQLKLNQVSQRHGSDRVALFRGFYEDITDERLKEMFSIFHAQFNDLFSFMNDKSYATGGGHYNADASRDLIDLIEQVRIVQSTLRDEFAFEINDYYEKLMGKCRSFLSKSRGSTIPEDFPSINLIEDQPIFILSEIKFIPGVKASVSTKLRFIGEGSYAKVFKYKDPHYGSFFAVKRAEHDLRPDELERFKNEFKDLKTLDCPFIIKAYSYDEEANEYVMEYADETLSKYIYRNNSTLTFKKRRVLVEQLFLAFKYIHSTGILHRDISYTNILVKNFGDSSTLLKVSDFGLVKRASSTLTRQGTEIKGAINDYTDLTAVGFENYEIRHETYALGKVIYFILTGRSNGYHREKNDALNEFISRAISPNKGIRFTSVDEMRDVLVGKVYPSLRISELSK</sequence>
<evidence type="ECO:0000259" key="2">
    <source>
        <dbReference type="PROSITE" id="PS50011"/>
    </source>
</evidence>
<dbReference type="InterPro" id="IPR017441">
    <property type="entry name" value="Protein_kinase_ATP_BS"/>
</dbReference>
<dbReference type="EMBL" id="SZNK01000001">
    <property type="protein sequence ID" value="TKI54810.1"/>
    <property type="molecule type" value="Genomic_DNA"/>
</dbReference>
<name>A0A4U2Y2Y8_9BACL</name>
<dbReference type="PROSITE" id="PS50011">
    <property type="entry name" value="PROTEIN_KINASE_DOM"/>
    <property type="match status" value="1"/>
</dbReference>
<feature type="binding site" evidence="1">
    <location>
        <position position="193"/>
    </location>
    <ligand>
        <name>ATP</name>
        <dbReference type="ChEBI" id="CHEBI:30616"/>
    </ligand>
</feature>
<dbReference type="InterPro" id="IPR008266">
    <property type="entry name" value="Tyr_kinase_AS"/>
</dbReference>
<keyword evidence="3" id="KW-0808">Transferase</keyword>
<dbReference type="PANTHER" id="PTHR24347">
    <property type="entry name" value="SERINE/THREONINE-PROTEIN KINASE"/>
    <property type="match status" value="1"/>
</dbReference>
<comment type="caution">
    <text evidence="3">The sequence shown here is derived from an EMBL/GenBank/DDBJ whole genome shotgun (WGS) entry which is preliminary data.</text>
</comment>
<dbReference type="GO" id="GO:0004672">
    <property type="term" value="F:protein kinase activity"/>
    <property type="evidence" value="ECO:0007669"/>
    <property type="project" value="InterPro"/>
</dbReference>
<dbReference type="InterPro" id="IPR000719">
    <property type="entry name" value="Prot_kinase_dom"/>
</dbReference>
<keyword evidence="1" id="KW-0067">ATP-binding</keyword>
<dbReference type="AlphaFoldDB" id="A0A4U2Y2Y8"/>
<dbReference type="GO" id="GO:0005524">
    <property type="term" value="F:ATP binding"/>
    <property type="evidence" value="ECO:0007669"/>
    <property type="project" value="UniProtKB-UniRule"/>
</dbReference>
<dbReference type="Gene3D" id="1.10.510.10">
    <property type="entry name" value="Transferase(Phosphotransferase) domain 1"/>
    <property type="match status" value="1"/>
</dbReference>
<protein>
    <submittedName>
        <fullName evidence="3">Protein kinase family protein</fullName>
    </submittedName>
</protein>
<proteinExistence type="predicted"/>
<evidence type="ECO:0000256" key="1">
    <source>
        <dbReference type="PROSITE-ProRule" id="PRU10141"/>
    </source>
</evidence>
<keyword evidence="4" id="KW-1185">Reference proteome</keyword>
<dbReference type="Proteomes" id="UP000307841">
    <property type="component" value="Unassembled WGS sequence"/>
</dbReference>
<accession>A0A4U2Y2Y8</accession>
<feature type="domain" description="Protein kinase" evidence="2">
    <location>
        <begin position="164"/>
        <end position="414"/>
    </location>
</feature>
<evidence type="ECO:0000313" key="3">
    <source>
        <dbReference type="EMBL" id="TKI54810.1"/>
    </source>
</evidence>
<evidence type="ECO:0000313" key="4">
    <source>
        <dbReference type="Proteomes" id="UP000307841"/>
    </source>
</evidence>
<dbReference type="OrthoDB" id="9762169at2"/>
<keyword evidence="1" id="KW-0547">Nucleotide-binding</keyword>